<dbReference type="AlphaFoldDB" id="A0A0R1U2I3"/>
<accession>A0A0R1U2I3</accession>
<dbReference type="Proteomes" id="UP000051922">
    <property type="component" value="Unassembled WGS sequence"/>
</dbReference>
<sequence length="165" mass="17741">MDQFSVTALADQLEADTDKLLAKETVLNADAINEAVDYLGVLQNPAASYPDLNQEAYLEGESDHKLSLLGDSAPLVTTDDRIMVNHVDGSISGDKVNFTYNHETPVVDGAYSAKKDLELIKFGLEVIGAVLGTGAHDQVKELLSPDAAVSLTIAAQRLRSWQLAE</sequence>
<name>A0A0R1U2I3_9LACO</name>
<organism evidence="1 2">
    <name type="scientific">Lacticaseibacillus pantheris DSM 15945 = JCM 12539 = NBRC 106106</name>
    <dbReference type="NCBI Taxonomy" id="1423783"/>
    <lineage>
        <taxon>Bacteria</taxon>
        <taxon>Bacillati</taxon>
        <taxon>Bacillota</taxon>
        <taxon>Bacilli</taxon>
        <taxon>Lactobacillales</taxon>
        <taxon>Lactobacillaceae</taxon>
        <taxon>Lacticaseibacillus</taxon>
    </lineage>
</organism>
<comment type="caution">
    <text evidence="1">The sequence shown here is derived from an EMBL/GenBank/DDBJ whole genome shotgun (WGS) entry which is preliminary data.</text>
</comment>
<reference evidence="1 2" key="1">
    <citation type="journal article" date="2015" name="Genome Announc.">
        <title>Expanding the biotechnology potential of lactobacilli through comparative genomics of 213 strains and associated genera.</title>
        <authorList>
            <person name="Sun Z."/>
            <person name="Harris H.M."/>
            <person name="McCann A."/>
            <person name="Guo C."/>
            <person name="Argimon S."/>
            <person name="Zhang W."/>
            <person name="Yang X."/>
            <person name="Jeffery I.B."/>
            <person name="Cooney J.C."/>
            <person name="Kagawa T.F."/>
            <person name="Liu W."/>
            <person name="Song Y."/>
            <person name="Salvetti E."/>
            <person name="Wrobel A."/>
            <person name="Rasinkangas P."/>
            <person name="Parkhill J."/>
            <person name="Rea M.C."/>
            <person name="O'Sullivan O."/>
            <person name="Ritari J."/>
            <person name="Douillard F.P."/>
            <person name="Paul Ross R."/>
            <person name="Yang R."/>
            <person name="Briner A.E."/>
            <person name="Felis G.E."/>
            <person name="de Vos W.M."/>
            <person name="Barrangou R."/>
            <person name="Klaenhammer T.R."/>
            <person name="Caufield P.W."/>
            <person name="Cui Y."/>
            <person name="Zhang H."/>
            <person name="O'Toole P.W."/>
        </authorList>
    </citation>
    <scope>NUCLEOTIDE SEQUENCE [LARGE SCALE GENOMIC DNA]</scope>
    <source>
        <strain evidence="1 2">DSM 15945</strain>
    </source>
</reference>
<dbReference type="RefSeq" id="WP_054651653.1">
    <property type="nucleotide sequence ID" value="NZ_AZFJ01000020.1"/>
</dbReference>
<proteinExistence type="predicted"/>
<dbReference type="PATRIC" id="fig|1423783.4.peg.2366"/>
<dbReference type="OrthoDB" id="2314505at2"/>
<gene>
    <name evidence="1" type="ORF">FC50_GL002313</name>
</gene>
<evidence type="ECO:0000313" key="1">
    <source>
        <dbReference type="EMBL" id="KRL87527.1"/>
    </source>
</evidence>
<protein>
    <submittedName>
        <fullName evidence="1">Uncharacterized protein</fullName>
    </submittedName>
</protein>
<dbReference type="EMBL" id="AZFJ01000020">
    <property type="protein sequence ID" value="KRL87527.1"/>
    <property type="molecule type" value="Genomic_DNA"/>
</dbReference>
<evidence type="ECO:0000313" key="2">
    <source>
        <dbReference type="Proteomes" id="UP000051922"/>
    </source>
</evidence>
<dbReference type="STRING" id="1423783.FC50_GL002313"/>
<keyword evidence="2" id="KW-1185">Reference proteome</keyword>